<dbReference type="CDD" id="cd04301">
    <property type="entry name" value="NAT_SF"/>
    <property type="match status" value="1"/>
</dbReference>
<dbReference type="InterPro" id="IPR045057">
    <property type="entry name" value="Gcn5-rel_NAT"/>
</dbReference>
<evidence type="ECO:0000313" key="5">
    <source>
        <dbReference type="EMBL" id="TKR89122.1"/>
    </source>
</evidence>
<evidence type="ECO:0000259" key="4">
    <source>
        <dbReference type="PROSITE" id="PS51729"/>
    </source>
</evidence>
<dbReference type="Gene3D" id="3.40.630.30">
    <property type="match status" value="1"/>
</dbReference>
<dbReference type="SUPFAM" id="SSF55729">
    <property type="entry name" value="Acyl-CoA N-acyltransferases (Nat)"/>
    <property type="match status" value="1"/>
</dbReference>
<evidence type="ECO:0000313" key="6">
    <source>
        <dbReference type="Proteomes" id="UP000298663"/>
    </source>
</evidence>
<evidence type="ECO:0000256" key="2">
    <source>
        <dbReference type="ARBA" id="ARBA00020243"/>
    </source>
</evidence>
<dbReference type="AlphaFoldDB" id="A0A4U5NZT7"/>
<sequence length="66" mass="7492">MDIYHTRVPVEHQGRGVAKLLVDEAFKYAADNNLKVLPTCTYVDKFAKDFASAEQKKIVLPLQENL</sequence>
<dbReference type="PROSITE" id="PS51729">
    <property type="entry name" value="GNAT_YJDJ"/>
    <property type="match status" value="1"/>
</dbReference>
<evidence type="ECO:0000256" key="1">
    <source>
        <dbReference type="ARBA" id="ARBA00006233"/>
    </source>
</evidence>
<name>A0A4U5NZT7_STECR</name>
<reference evidence="5 6" key="1">
    <citation type="journal article" date="2015" name="Genome Biol.">
        <title>Comparative genomics of Steinernema reveals deeply conserved gene regulatory networks.</title>
        <authorList>
            <person name="Dillman A.R."/>
            <person name="Macchietto M."/>
            <person name="Porter C.F."/>
            <person name="Rogers A."/>
            <person name="Williams B."/>
            <person name="Antoshechkin I."/>
            <person name="Lee M.M."/>
            <person name="Goodwin Z."/>
            <person name="Lu X."/>
            <person name="Lewis E.E."/>
            <person name="Goodrich-Blair H."/>
            <person name="Stock S.P."/>
            <person name="Adams B.J."/>
            <person name="Sternberg P.W."/>
            <person name="Mortazavi A."/>
        </authorList>
    </citation>
    <scope>NUCLEOTIDE SEQUENCE [LARGE SCALE GENOMIC DNA]</scope>
    <source>
        <strain evidence="5 6">ALL</strain>
    </source>
</reference>
<evidence type="ECO:0000256" key="3">
    <source>
        <dbReference type="ARBA" id="ARBA00031876"/>
    </source>
</evidence>
<proteinExistence type="inferred from homology"/>
<dbReference type="PANTHER" id="PTHR31435">
    <property type="entry name" value="PROTEIN NATD1"/>
    <property type="match status" value="1"/>
</dbReference>
<dbReference type="PANTHER" id="PTHR31435:SF9">
    <property type="entry name" value="PROTEIN NATD1"/>
    <property type="match status" value="1"/>
</dbReference>
<dbReference type="STRING" id="34508.A0A4U5NZT7"/>
<keyword evidence="6" id="KW-1185">Reference proteome</keyword>
<dbReference type="EMBL" id="AZBU02000003">
    <property type="protein sequence ID" value="TKR89122.1"/>
    <property type="molecule type" value="Genomic_DNA"/>
</dbReference>
<dbReference type="Proteomes" id="UP000298663">
    <property type="component" value="Unassembled WGS sequence"/>
</dbReference>
<protein>
    <recommendedName>
        <fullName evidence="2">Protein NATD1</fullName>
    </recommendedName>
    <alternativeName>
        <fullName evidence="3">N-acetyltransferase domain-containing protein 1</fullName>
    </alternativeName>
</protein>
<feature type="domain" description="N-acetyltransferase" evidence="4">
    <location>
        <begin position="1"/>
        <end position="60"/>
    </location>
</feature>
<dbReference type="Pfam" id="PF14542">
    <property type="entry name" value="Acetyltransf_CG"/>
    <property type="match status" value="1"/>
</dbReference>
<dbReference type="InterPro" id="IPR031165">
    <property type="entry name" value="GNAT_YJDJ"/>
</dbReference>
<organism evidence="5 6">
    <name type="scientific">Steinernema carpocapsae</name>
    <name type="common">Entomopathogenic nematode</name>
    <dbReference type="NCBI Taxonomy" id="34508"/>
    <lineage>
        <taxon>Eukaryota</taxon>
        <taxon>Metazoa</taxon>
        <taxon>Ecdysozoa</taxon>
        <taxon>Nematoda</taxon>
        <taxon>Chromadorea</taxon>
        <taxon>Rhabditida</taxon>
        <taxon>Tylenchina</taxon>
        <taxon>Panagrolaimomorpha</taxon>
        <taxon>Strongyloidoidea</taxon>
        <taxon>Steinernematidae</taxon>
        <taxon>Steinernema</taxon>
    </lineage>
</organism>
<dbReference type="InterPro" id="IPR016181">
    <property type="entry name" value="Acyl_CoA_acyltransferase"/>
</dbReference>
<comment type="similarity">
    <text evidence="1">Belongs to the NATD1 family.</text>
</comment>
<reference evidence="5 6" key="2">
    <citation type="journal article" date="2019" name="G3 (Bethesda)">
        <title>Hybrid Assembly of the Genome of the Entomopathogenic Nematode Steinernema carpocapsae Identifies the X-Chromosome.</title>
        <authorList>
            <person name="Serra L."/>
            <person name="Macchietto M."/>
            <person name="Macias-Munoz A."/>
            <person name="McGill C.J."/>
            <person name="Rodriguez I.M."/>
            <person name="Rodriguez B."/>
            <person name="Murad R."/>
            <person name="Mortazavi A."/>
        </authorList>
    </citation>
    <scope>NUCLEOTIDE SEQUENCE [LARGE SCALE GENOMIC DNA]</scope>
    <source>
        <strain evidence="5 6">ALL</strain>
    </source>
</reference>
<accession>A0A4U5NZT7</accession>
<comment type="caution">
    <text evidence="5">The sequence shown here is derived from an EMBL/GenBank/DDBJ whole genome shotgun (WGS) entry which is preliminary data.</text>
</comment>
<dbReference type="OrthoDB" id="74247at2759"/>
<gene>
    <name evidence="5" type="ORF">L596_013268</name>
</gene>